<keyword evidence="2" id="KW-1185">Reference proteome</keyword>
<gene>
    <name evidence="1" type="ORF">SAMN05444280_1219</name>
</gene>
<dbReference type="Proteomes" id="UP000184050">
    <property type="component" value="Unassembled WGS sequence"/>
</dbReference>
<dbReference type="OrthoDB" id="679547at2"/>
<dbReference type="EMBL" id="FQZE01000021">
    <property type="protein sequence ID" value="SHJ49497.1"/>
    <property type="molecule type" value="Genomic_DNA"/>
</dbReference>
<dbReference type="RefSeq" id="WP_073170278.1">
    <property type="nucleotide sequence ID" value="NZ_FQZE01000021.1"/>
</dbReference>
<organism evidence="1 2">
    <name type="scientific">Tangfeifania diversioriginum</name>
    <dbReference type="NCBI Taxonomy" id="1168035"/>
    <lineage>
        <taxon>Bacteria</taxon>
        <taxon>Pseudomonadati</taxon>
        <taxon>Bacteroidota</taxon>
        <taxon>Bacteroidia</taxon>
        <taxon>Marinilabiliales</taxon>
        <taxon>Prolixibacteraceae</taxon>
        <taxon>Tangfeifania</taxon>
    </lineage>
</organism>
<name>A0A1M6JRZ1_9BACT</name>
<evidence type="ECO:0000313" key="2">
    <source>
        <dbReference type="Proteomes" id="UP000184050"/>
    </source>
</evidence>
<proteinExistence type="predicted"/>
<evidence type="ECO:0000313" key="1">
    <source>
        <dbReference type="EMBL" id="SHJ49497.1"/>
    </source>
</evidence>
<accession>A0A1M6JRZ1</accession>
<dbReference type="AlphaFoldDB" id="A0A1M6JRZ1"/>
<reference evidence="1 2" key="1">
    <citation type="submission" date="2016-11" db="EMBL/GenBank/DDBJ databases">
        <authorList>
            <person name="Jaros S."/>
            <person name="Januszkiewicz K."/>
            <person name="Wedrychowicz H."/>
        </authorList>
    </citation>
    <scope>NUCLEOTIDE SEQUENCE [LARGE SCALE GENOMIC DNA]</scope>
    <source>
        <strain evidence="1 2">DSM 27063</strain>
    </source>
</reference>
<sequence>MKVNWQNIKLVLLFSVISFYGFSQSENEITRHYLFTDRDYCISGDTIWFKVAAINSDSAKSNVVHVHLTHAANQVIASVIKKSSAGWAEGYLHVPDSLSTGVYFLSAFVYENLSVPDLPVEKKSLFVYNRFQDDLTEMEVPGQKQNISKTNLDSRVKIIPNKQEFKPRERVTVELGLDAIETSETEFVVVRASRADEMARSFGGRFTSVSTPSDLTVPGFAEKDGFILSGKVKKSADGLPPGKAVVFLSLIDDPGYFDYYVTGQEGTFHFFLKNAEGVGDVVLQAVTEDGAELEIELATNHMENRTPITLQKEPLGHDQTEFINQSGDAVFIKRLFGENYTISPTDFSMPPRFNVPFYGHPDQSVNLDDFFELPDFREISRELLHGVQYRNRDGNITIRMLNLDENVYFENEPFRLINGIPFFRNRLLSSFGSAEIDKIDYAMEERLFGDLKFTGVLAIYLKDKSNRWLAQQSNIFRFTVPFLQPSHEPGYFSPPENDKNVPDLRTVYFWQRVPTGEKKQIEFLLSDLKGKVEISVTGVTKEGKIFNSSEIIEIK</sequence>
<evidence type="ECO:0008006" key="3">
    <source>
        <dbReference type="Google" id="ProtNLM"/>
    </source>
</evidence>
<dbReference type="STRING" id="1168035.SAMN05444280_1219"/>
<protein>
    <recommendedName>
        <fullName evidence="3">MG2 domain-containing protein</fullName>
    </recommendedName>
</protein>